<dbReference type="PIRSF" id="PIRSF007747">
    <property type="entry name" value="Ribosyl_Ptfrase"/>
    <property type="match status" value="1"/>
</dbReference>
<dbReference type="GO" id="GO:0019988">
    <property type="term" value="P:charged-tRNA amino acid modification"/>
    <property type="evidence" value="ECO:0007669"/>
    <property type="project" value="InterPro"/>
</dbReference>
<feature type="domain" description="Rit1 DUSP-like" evidence="1">
    <location>
        <begin position="453"/>
        <end position="513"/>
    </location>
</feature>
<proteinExistence type="predicted"/>
<reference evidence="3" key="1">
    <citation type="journal article" date="2023" name="BMC Genomics">
        <title>Chromosome-level genome assemblies of Cutaneotrichosporon spp. (Trichosporonales, Basidiomycota) reveal imbalanced evolution between nucleotide sequences and chromosome synteny.</title>
        <authorList>
            <person name="Kobayashi Y."/>
            <person name="Kayamori A."/>
            <person name="Aoki K."/>
            <person name="Shiwa Y."/>
            <person name="Matsutani M."/>
            <person name="Fujita N."/>
            <person name="Sugita T."/>
            <person name="Iwasaki W."/>
            <person name="Tanaka N."/>
            <person name="Takashima M."/>
        </authorList>
    </citation>
    <scope>NUCLEOTIDE SEQUENCE</scope>
    <source>
        <strain evidence="3">HIS016</strain>
    </source>
</reference>
<dbReference type="AlphaFoldDB" id="A0AAD3TRJ9"/>
<dbReference type="EMBL" id="BTCM01000002">
    <property type="protein sequence ID" value="GMK55216.1"/>
    <property type="molecule type" value="Genomic_DNA"/>
</dbReference>
<dbReference type="PANTHER" id="PTHR31811:SF0">
    <property type="entry name" value="TRNA A64-2'-O-RIBOSYLPHOSPHATE TRANSFERASE"/>
    <property type="match status" value="1"/>
</dbReference>
<evidence type="ECO:0000259" key="1">
    <source>
        <dbReference type="Pfam" id="PF04179"/>
    </source>
</evidence>
<keyword evidence="4" id="KW-1185">Reference proteome</keyword>
<dbReference type="GO" id="GO:0005737">
    <property type="term" value="C:cytoplasm"/>
    <property type="evidence" value="ECO:0007669"/>
    <property type="project" value="TreeGrafter"/>
</dbReference>
<accession>A0AAD3TRJ9</accession>
<dbReference type="PANTHER" id="PTHR31811">
    <property type="entry name" value="TRNA A64-2'-O-RIBOSYLPHOSPHATE TRANSFERASE"/>
    <property type="match status" value="1"/>
</dbReference>
<evidence type="ECO:0000313" key="3">
    <source>
        <dbReference type="EMBL" id="GMK55216.1"/>
    </source>
</evidence>
<feature type="domain" description="Rit1 N-terminal" evidence="2">
    <location>
        <begin position="14"/>
        <end position="290"/>
    </location>
</feature>
<dbReference type="Pfam" id="PF17184">
    <property type="entry name" value="Rit1_C"/>
    <property type="match status" value="1"/>
</dbReference>
<dbReference type="InterPro" id="IPR033421">
    <property type="entry name" value="Rit1_DUSP-like"/>
</dbReference>
<protein>
    <recommendedName>
        <fullName evidence="5">Initiator tRNA phosphoribosyl transferase</fullName>
    </recommendedName>
</protein>
<comment type="caution">
    <text evidence="3">The sequence shown here is derived from an EMBL/GenBank/DDBJ whole genome shotgun (WGS) entry which is preliminary data.</text>
</comment>
<dbReference type="GO" id="GO:0043399">
    <property type="term" value="F:tRNA adenosine(64)-2'-O-ribosylphosphate transferase activity"/>
    <property type="evidence" value="ECO:0007669"/>
    <property type="project" value="InterPro"/>
</dbReference>
<dbReference type="Pfam" id="PF04179">
    <property type="entry name" value="Init_tRNA_PT"/>
    <property type="match status" value="1"/>
</dbReference>
<evidence type="ECO:0008006" key="5">
    <source>
        <dbReference type="Google" id="ProtNLM"/>
    </source>
</evidence>
<name>A0AAD3TRJ9_9TREE</name>
<dbReference type="InterPro" id="IPR007306">
    <property type="entry name" value="Rit1"/>
</dbReference>
<reference evidence="3" key="2">
    <citation type="submission" date="2023-06" db="EMBL/GenBank/DDBJ databases">
        <authorList>
            <person name="Kobayashi Y."/>
            <person name="Kayamori A."/>
            <person name="Aoki K."/>
            <person name="Shiwa Y."/>
            <person name="Fujita N."/>
            <person name="Sugita T."/>
            <person name="Iwasaki W."/>
            <person name="Tanaka N."/>
            <person name="Takashima M."/>
        </authorList>
    </citation>
    <scope>NUCLEOTIDE SEQUENCE</scope>
    <source>
        <strain evidence="3">HIS016</strain>
    </source>
</reference>
<evidence type="ECO:0000313" key="4">
    <source>
        <dbReference type="Proteomes" id="UP001222932"/>
    </source>
</evidence>
<dbReference type="Proteomes" id="UP001222932">
    <property type="component" value="Unassembled WGS sequence"/>
</dbReference>
<dbReference type="InterPro" id="IPR033449">
    <property type="entry name" value="Rit1_N"/>
</dbReference>
<sequence length="520" mass="56572">MNADAKAVKKHAAQHDLFNRLHSIAADERFVKRVAQGWYDGRFEVIANQRCGTWYCDPETSSNAYAYFKSTDGHTLNWDFNLRRSNLALAAHAEEIGGFILVDSTRRGKRMPDGLSKTVPIWCAVVNRALALRRAREGLPEQEWDSALYVPAQIVSPSERAQIEARLDAWAHLLETSVLPIPPLERPLRPFFVHPSTSVPPTIPEVPGYIPIICVSASRWVNGGTDEIPAVTRVGEGPFSRTVAFDYVPGAGDDDELWGRGLKPAMYHSEKSWLLATARDELPTAVDELVGEKGLVAAMQGTTLEDGSSGGADDFCRATAVSSGLVVDLGQTVRLGEEEACRPISTVIRVVEIEKALKDAPYVLPLPTSGYTTVVAAIPPSRAKGKEFLLALDELRVYVAGKAEAGTVLLSPGCEEELDAALKHHRAPPSDTSPAVTLSSAERLPAANLTSAKKLILPIVVSLLCSVSALGEGLDEDEDVDKIVIADTLHKLVSLWPDGNPPRAALKRVNEFLMSERRQR</sequence>
<evidence type="ECO:0000259" key="2">
    <source>
        <dbReference type="Pfam" id="PF17184"/>
    </source>
</evidence>
<gene>
    <name evidence="3" type="primary">RIT1</name>
    <name evidence="3" type="ORF">CspeluHIS016_0202720</name>
</gene>
<organism evidence="3 4">
    <name type="scientific">Cutaneotrichosporon spelunceum</name>
    <dbReference type="NCBI Taxonomy" id="1672016"/>
    <lineage>
        <taxon>Eukaryota</taxon>
        <taxon>Fungi</taxon>
        <taxon>Dikarya</taxon>
        <taxon>Basidiomycota</taxon>
        <taxon>Agaricomycotina</taxon>
        <taxon>Tremellomycetes</taxon>
        <taxon>Trichosporonales</taxon>
        <taxon>Trichosporonaceae</taxon>
        <taxon>Cutaneotrichosporon</taxon>
    </lineage>
</organism>